<keyword evidence="2" id="KW-0378">Hydrolase</keyword>
<reference evidence="5" key="1">
    <citation type="submission" date="2022-11" db="EMBL/GenBank/DDBJ databases">
        <title>Centuries of genome instability and evolution in soft-shell clam transmissible cancer (bioRxiv).</title>
        <authorList>
            <person name="Hart S.F.M."/>
            <person name="Yonemitsu M.A."/>
            <person name="Giersch R.M."/>
            <person name="Beal B.F."/>
            <person name="Arriagada G."/>
            <person name="Davis B.W."/>
            <person name="Ostrander E.A."/>
            <person name="Goff S.P."/>
            <person name="Metzger M.J."/>
        </authorList>
    </citation>
    <scope>NUCLEOTIDE SEQUENCE</scope>
    <source>
        <strain evidence="5">MELC-2E11</strain>
        <tissue evidence="5">Siphon/mantle</tissue>
    </source>
</reference>
<feature type="non-terminal residue" evidence="5">
    <location>
        <position position="229"/>
    </location>
</feature>
<organism evidence="5 6">
    <name type="scientific">Mya arenaria</name>
    <name type="common">Soft-shell clam</name>
    <dbReference type="NCBI Taxonomy" id="6604"/>
    <lineage>
        <taxon>Eukaryota</taxon>
        <taxon>Metazoa</taxon>
        <taxon>Spiralia</taxon>
        <taxon>Lophotrochozoa</taxon>
        <taxon>Mollusca</taxon>
        <taxon>Bivalvia</taxon>
        <taxon>Autobranchia</taxon>
        <taxon>Heteroconchia</taxon>
        <taxon>Euheterodonta</taxon>
        <taxon>Imparidentia</taxon>
        <taxon>Neoheterodontei</taxon>
        <taxon>Myida</taxon>
        <taxon>Myoidea</taxon>
        <taxon>Myidae</taxon>
        <taxon>Mya</taxon>
    </lineage>
</organism>
<evidence type="ECO:0000313" key="5">
    <source>
        <dbReference type="EMBL" id="WAR04723.1"/>
    </source>
</evidence>
<keyword evidence="1" id="KW-0645">Protease</keyword>
<dbReference type="EMBL" id="CP111016">
    <property type="protein sequence ID" value="WAR04723.1"/>
    <property type="molecule type" value="Genomic_DNA"/>
</dbReference>
<dbReference type="Gene3D" id="3.40.50.200">
    <property type="entry name" value="Peptidase S8/S53 domain"/>
    <property type="match status" value="2"/>
</dbReference>
<evidence type="ECO:0000256" key="1">
    <source>
        <dbReference type="ARBA" id="ARBA00022670"/>
    </source>
</evidence>
<evidence type="ECO:0000256" key="4">
    <source>
        <dbReference type="SAM" id="Phobius"/>
    </source>
</evidence>
<dbReference type="PANTHER" id="PTHR42884">
    <property type="entry name" value="PROPROTEIN CONVERTASE SUBTILISIN/KEXIN-RELATED"/>
    <property type="match status" value="1"/>
</dbReference>
<name>A0ABY7E3Y7_MYAAR</name>
<dbReference type="Proteomes" id="UP001164746">
    <property type="component" value="Chromosome 5"/>
</dbReference>
<protein>
    <submittedName>
        <fullName evidence="5">PCSK5-like protein</fullName>
    </submittedName>
</protein>
<sequence>VKNIYTDTSMFPVAGEYAGNTTGDNDNYPDISESDFLKCPPFFDTAQQIDSTWIHGYTGRNVTIGVIDVGIDTDNPELEENIAGRIRKFHGERYPQMNASSFSAALGYKYQNIQIYSNSLTFVKPFARMEPFTARVVERSILQGRGGLFVFPAGLPGNGFANSIHTISVKCIGENGKVPPPVFANSATLLTVTHTARRFGDRKCDNKFGGSSAATAIISGIVALALQIK</sequence>
<evidence type="ECO:0000256" key="2">
    <source>
        <dbReference type="ARBA" id="ARBA00022801"/>
    </source>
</evidence>
<dbReference type="InterPro" id="IPR036852">
    <property type="entry name" value="Peptidase_S8/S53_dom_sf"/>
</dbReference>
<keyword evidence="4" id="KW-0472">Membrane</keyword>
<keyword evidence="3" id="KW-0720">Serine protease</keyword>
<keyword evidence="4" id="KW-0812">Transmembrane</keyword>
<keyword evidence="6" id="KW-1185">Reference proteome</keyword>
<keyword evidence="4" id="KW-1133">Transmembrane helix</keyword>
<proteinExistence type="predicted"/>
<gene>
    <name evidence="5" type="ORF">MAR_020092</name>
</gene>
<dbReference type="PRINTS" id="PR00723">
    <property type="entry name" value="SUBTILISIN"/>
</dbReference>
<accession>A0ABY7E3Y7</accession>
<dbReference type="InterPro" id="IPR015500">
    <property type="entry name" value="Peptidase_S8_subtilisin-rel"/>
</dbReference>
<evidence type="ECO:0000256" key="3">
    <source>
        <dbReference type="ARBA" id="ARBA00022825"/>
    </source>
</evidence>
<dbReference type="PANTHER" id="PTHR42884:SF14">
    <property type="entry name" value="NEUROENDOCRINE CONVERTASE 1"/>
    <property type="match status" value="1"/>
</dbReference>
<dbReference type="SUPFAM" id="SSF52743">
    <property type="entry name" value="Subtilisin-like"/>
    <property type="match status" value="1"/>
</dbReference>
<feature type="transmembrane region" description="Helical" evidence="4">
    <location>
        <begin position="208"/>
        <end position="226"/>
    </location>
</feature>
<evidence type="ECO:0000313" key="6">
    <source>
        <dbReference type="Proteomes" id="UP001164746"/>
    </source>
</evidence>